<keyword evidence="5 6" id="KW-0472">Membrane</keyword>
<dbReference type="Pfam" id="PF00892">
    <property type="entry name" value="EamA"/>
    <property type="match status" value="1"/>
</dbReference>
<comment type="subcellular location">
    <subcellularLocation>
        <location evidence="1">Membrane</location>
        <topology evidence="1">Multi-pass membrane protein</topology>
    </subcellularLocation>
</comment>
<dbReference type="PANTHER" id="PTHR32322">
    <property type="entry name" value="INNER MEMBRANE TRANSPORTER"/>
    <property type="match status" value="1"/>
</dbReference>
<proteinExistence type="inferred from homology"/>
<dbReference type="SUPFAM" id="SSF103481">
    <property type="entry name" value="Multidrug resistance efflux transporter EmrE"/>
    <property type="match status" value="2"/>
</dbReference>
<dbReference type="RefSeq" id="WP_209706297.1">
    <property type="nucleotide sequence ID" value="NZ_JAFIDA010000001.1"/>
</dbReference>
<feature type="transmembrane region" description="Helical" evidence="6">
    <location>
        <begin position="173"/>
        <end position="192"/>
    </location>
</feature>
<accession>A0A940PYM7</accession>
<dbReference type="EMBL" id="JAFIDA010000001">
    <property type="protein sequence ID" value="MBP1327456.1"/>
    <property type="molecule type" value="Genomic_DNA"/>
</dbReference>
<keyword evidence="9" id="KW-1185">Reference proteome</keyword>
<dbReference type="GO" id="GO:0016020">
    <property type="term" value="C:membrane"/>
    <property type="evidence" value="ECO:0007669"/>
    <property type="project" value="UniProtKB-SubCell"/>
</dbReference>
<dbReference type="InterPro" id="IPR037185">
    <property type="entry name" value="EmrE-like"/>
</dbReference>
<evidence type="ECO:0000256" key="6">
    <source>
        <dbReference type="SAM" id="Phobius"/>
    </source>
</evidence>
<name>A0A940PYM7_9MICO</name>
<feature type="transmembrane region" description="Helical" evidence="6">
    <location>
        <begin position="37"/>
        <end position="57"/>
    </location>
</feature>
<gene>
    <name evidence="8" type="ORF">JOF28_002688</name>
</gene>
<evidence type="ECO:0000256" key="5">
    <source>
        <dbReference type="ARBA" id="ARBA00023136"/>
    </source>
</evidence>
<comment type="caution">
    <text evidence="8">The sequence shown here is derived from an EMBL/GenBank/DDBJ whole genome shotgun (WGS) entry which is preliminary data.</text>
</comment>
<feature type="transmembrane region" description="Helical" evidence="6">
    <location>
        <begin position="143"/>
        <end position="161"/>
    </location>
</feature>
<reference evidence="8" key="1">
    <citation type="submission" date="2021-02" db="EMBL/GenBank/DDBJ databases">
        <title>Sequencing the genomes of 1000 actinobacteria strains.</title>
        <authorList>
            <person name="Klenk H.-P."/>
        </authorList>
    </citation>
    <scope>NUCLEOTIDE SEQUENCE</scope>
    <source>
        <strain evidence="8">DSM 22850</strain>
    </source>
</reference>
<evidence type="ECO:0000256" key="1">
    <source>
        <dbReference type="ARBA" id="ARBA00004141"/>
    </source>
</evidence>
<dbReference type="InterPro" id="IPR000620">
    <property type="entry name" value="EamA_dom"/>
</dbReference>
<sequence>MTSFARHRVPASVLAVAAIFSVQFGNALVGGMFTAVGPLGAAAARLGFAALLLLVFVRPRVRSWDRATWGGAIALGIALAGMNSCIYLAFDRIPLGIAVTIELLGPLAVAAATSRRLLDVGWVVLALGGVLLLGAAPGGGLPLAGVGFALAAAGFWALYIVCSSRLGAKAQGLDPLAVAMTVAAAVVLPLGAGDAVAAFTVQPILIAVFVGAALLTSVIPYTLEFVALRRMSVRVFGVLSSLGPAVAALAGFVVLAQHLTLVQCGAIALVVAACAGVIGTAKRGGV</sequence>
<evidence type="ECO:0000256" key="2">
    <source>
        <dbReference type="ARBA" id="ARBA00007362"/>
    </source>
</evidence>
<feature type="transmembrane region" description="Helical" evidence="6">
    <location>
        <begin position="69"/>
        <end position="89"/>
    </location>
</feature>
<dbReference type="AlphaFoldDB" id="A0A940PYM7"/>
<feature type="domain" description="EamA" evidence="7">
    <location>
        <begin position="144"/>
        <end position="277"/>
    </location>
</feature>
<keyword evidence="3 6" id="KW-0812">Transmembrane</keyword>
<evidence type="ECO:0000313" key="8">
    <source>
        <dbReference type="EMBL" id="MBP1327456.1"/>
    </source>
</evidence>
<organism evidence="8 9">
    <name type="scientific">Leucobacter exalbidus</name>
    <dbReference type="NCBI Taxonomy" id="662960"/>
    <lineage>
        <taxon>Bacteria</taxon>
        <taxon>Bacillati</taxon>
        <taxon>Actinomycetota</taxon>
        <taxon>Actinomycetes</taxon>
        <taxon>Micrococcales</taxon>
        <taxon>Microbacteriaceae</taxon>
        <taxon>Leucobacter</taxon>
    </lineage>
</organism>
<dbReference type="InterPro" id="IPR050638">
    <property type="entry name" value="AA-Vitamin_Transporters"/>
</dbReference>
<evidence type="ECO:0000256" key="3">
    <source>
        <dbReference type="ARBA" id="ARBA00022692"/>
    </source>
</evidence>
<evidence type="ECO:0000313" key="9">
    <source>
        <dbReference type="Proteomes" id="UP000675163"/>
    </source>
</evidence>
<feature type="transmembrane region" description="Helical" evidence="6">
    <location>
        <begin position="120"/>
        <end position="137"/>
    </location>
</feature>
<dbReference type="PANTHER" id="PTHR32322:SF2">
    <property type="entry name" value="EAMA DOMAIN-CONTAINING PROTEIN"/>
    <property type="match status" value="1"/>
</dbReference>
<feature type="transmembrane region" description="Helical" evidence="6">
    <location>
        <begin position="95"/>
        <end position="113"/>
    </location>
</feature>
<dbReference type="Proteomes" id="UP000675163">
    <property type="component" value="Unassembled WGS sequence"/>
</dbReference>
<keyword evidence="4 6" id="KW-1133">Transmembrane helix</keyword>
<comment type="similarity">
    <text evidence="2">Belongs to the EamA transporter family.</text>
</comment>
<feature type="transmembrane region" description="Helical" evidence="6">
    <location>
        <begin position="235"/>
        <end position="254"/>
    </location>
</feature>
<evidence type="ECO:0000259" key="7">
    <source>
        <dbReference type="Pfam" id="PF00892"/>
    </source>
</evidence>
<feature type="transmembrane region" description="Helical" evidence="6">
    <location>
        <begin position="260"/>
        <end position="281"/>
    </location>
</feature>
<protein>
    <submittedName>
        <fullName evidence="8">Inner membrane transporter RhtA</fullName>
    </submittedName>
</protein>
<evidence type="ECO:0000256" key="4">
    <source>
        <dbReference type="ARBA" id="ARBA00022989"/>
    </source>
</evidence>
<feature type="transmembrane region" description="Helical" evidence="6">
    <location>
        <begin position="204"/>
        <end position="223"/>
    </location>
</feature>